<evidence type="ECO:0008006" key="4">
    <source>
        <dbReference type="Google" id="ProtNLM"/>
    </source>
</evidence>
<feature type="transmembrane region" description="Helical" evidence="1">
    <location>
        <begin position="12"/>
        <end position="32"/>
    </location>
</feature>
<keyword evidence="1" id="KW-0812">Transmembrane</keyword>
<evidence type="ECO:0000313" key="3">
    <source>
        <dbReference type="Proteomes" id="UP001500466"/>
    </source>
</evidence>
<keyword evidence="1" id="KW-1133">Transmembrane helix</keyword>
<dbReference type="Proteomes" id="UP001500466">
    <property type="component" value="Unassembled WGS sequence"/>
</dbReference>
<dbReference type="EMBL" id="BAABHS010000021">
    <property type="protein sequence ID" value="GAA4979600.1"/>
    <property type="molecule type" value="Genomic_DNA"/>
</dbReference>
<name>A0ABP9HVA4_9ACTN</name>
<gene>
    <name evidence="2" type="ORF">GCM10023205_55310</name>
</gene>
<keyword evidence="3" id="KW-1185">Reference proteome</keyword>
<accession>A0ABP9HVA4</accession>
<evidence type="ECO:0000256" key="1">
    <source>
        <dbReference type="SAM" id="Phobius"/>
    </source>
</evidence>
<organism evidence="2 3">
    <name type="scientific">Yinghuangia aomiensis</name>
    <dbReference type="NCBI Taxonomy" id="676205"/>
    <lineage>
        <taxon>Bacteria</taxon>
        <taxon>Bacillati</taxon>
        <taxon>Actinomycetota</taxon>
        <taxon>Actinomycetes</taxon>
        <taxon>Kitasatosporales</taxon>
        <taxon>Streptomycetaceae</taxon>
        <taxon>Yinghuangia</taxon>
    </lineage>
</organism>
<comment type="caution">
    <text evidence="2">The sequence shown here is derived from an EMBL/GenBank/DDBJ whole genome shotgun (WGS) entry which is preliminary data.</text>
</comment>
<reference evidence="3" key="1">
    <citation type="journal article" date="2019" name="Int. J. Syst. Evol. Microbiol.">
        <title>The Global Catalogue of Microorganisms (GCM) 10K type strain sequencing project: providing services to taxonomists for standard genome sequencing and annotation.</title>
        <authorList>
            <consortium name="The Broad Institute Genomics Platform"/>
            <consortium name="The Broad Institute Genome Sequencing Center for Infectious Disease"/>
            <person name="Wu L."/>
            <person name="Ma J."/>
        </authorList>
    </citation>
    <scope>NUCLEOTIDE SEQUENCE [LARGE SCALE GENOMIC DNA]</scope>
    <source>
        <strain evidence="3">JCM 17986</strain>
    </source>
</reference>
<sequence>MTARTCRSGVARAVAVASAVWAVRAVCVAVMAGSSARFRMVRLYLPPGSAEFIAAAAAIHR</sequence>
<keyword evidence="1" id="KW-0472">Membrane</keyword>
<proteinExistence type="predicted"/>
<protein>
    <recommendedName>
        <fullName evidence="4">Secreted protein</fullName>
    </recommendedName>
</protein>
<evidence type="ECO:0000313" key="2">
    <source>
        <dbReference type="EMBL" id="GAA4979600.1"/>
    </source>
</evidence>